<dbReference type="GeneID" id="40323504"/>
<evidence type="ECO:0000256" key="1">
    <source>
        <dbReference type="SAM" id="MobiDB-lite"/>
    </source>
</evidence>
<keyword evidence="3" id="KW-1185">Reference proteome</keyword>
<dbReference type="Proteomes" id="UP000284403">
    <property type="component" value="Unassembled WGS sequence"/>
</dbReference>
<dbReference type="EMBL" id="MKKU01001358">
    <property type="protein sequence ID" value="RNE95861.1"/>
    <property type="molecule type" value="Genomic_DNA"/>
</dbReference>
<feature type="compositionally biased region" description="Low complexity" evidence="1">
    <location>
        <begin position="219"/>
        <end position="269"/>
    </location>
</feature>
<proteinExistence type="predicted"/>
<gene>
    <name evidence="2" type="ORF">Tco025E_09893</name>
</gene>
<comment type="caution">
    <text evidence="2">The sequence shown here is derived from an EMBL/GenBank/DDBJ whole genome shotgun (WGS) entry which is preliminary data.</text>
</comment>
<evidence type="ECO:0000313" key="3">
    <source>
        <dbReference type="Proteomes" id="UP000284403"/>
    </source>
</evidence>
<organism evidence="2 3">
    <name type="scientific">Trypanosoma conorhini</name>
    <dbReference type="NCBI Taxonomy" id="83891"/>
    <lineage>
        <taxon>Eukaryota</taxon>
        <taxon>Discoba</taxon>
        <taxon>Euglenozoa</taxon>
        <taxon>Kinetoplastea</taxon>
        <taxon>Metakinetoplastina</taxon>
        <taxon>Trypanosomatida</taxon>
        <taxon>Trypanosomatidae</taxon>
        <taxon>Trypanosoma</taxon>
    </lineage>
</organism>
<feature type="compositionally biased region" description="Low complexity" evidence="1">
    <location>
        <begin position="122"/>
        <end position="133"/>
    </location>
</feature>
<evidence type="ECO:0000313" key="2">
    <source>
        <dbReference type="EMBL" id="RNE95861.1"/>
    </source>
</evidence>
<feature type="compositionally biased region" description="Pro residues" evidence="1">
    <location>
        <begin position="134"/>
        <end position="151"/>
    </location>
</feature>
<dbReference type="RefSeq" id="XP_029223180.1">
    <property type="nucleotide sequence ID" value="XM_029376696.1"/>
</dbReference>
<feature type="compositionally biased region" description="Polar residues" evidence="1">
    <location>
        <begin position="199"/>
        <end position="214"/>
    </location>
</feature>
<protein>
    <recommendedName>
        <fullName evidence="4">Mucin-like glycoprotein</fullName>
    </recommendedName>
</protein>
<dbReference type="AlphaFoldDB" id="A0A422MRR0"/>
<name>A0A422MRR0_9TRYP</name>
<feature type="non-terminal residue" evidence="2">
    <location>
        <position position="1"/>
    </location>
</feature>
<feature type="region of interest" description="Disordered" evidence="1">
    <location>
        <begin position="98"/>
        <end position="269"/>
    </location>
</feature>
<reference evidence="2 3" key="1">
    <citation type="journal article" date="2018" name="BMC Genomics">
        <title>Genomic comparison of Trypanosoma conorhini and Trypanosoma rangeli to Trypanosoma cruzi strains of high and low virulence.</title>
        <authorList>
            <person name="Bradwell K.R."/>
            <person name="Koparde V.N."/>
            <person name="Matveyev A.V."/>
            <person name="Serrano M.G."/>
            <person name="Alves J.M."/>
            <person name="Parikh H."/>
            <person name="Huang B."/>
            <person name="Lee V."/>
            <person name="Espinosa-Alvarez O."/>
            <person name="Ortiz P.A."/>
            <person name="Costa-Martins A.G."/>
            <person name="Teixeira M.M."/>
            <person name="Buck G.A."/>
        </authorList>
    </citation>
    <scope>NUCLEOTIDE SEQUENCE [LARGE SCALE GENOMIC DNA]</scope>
    <source>
        <strain evidence="2 3">025E</strain>
    </source>
</reference>
<accession>A0A422MRR0</accession>
<sequence>NTDGKLRWRVAGGQPSTWKECPQAVTGAGSSEIAAAVAHTLCLVAGSVYLGGFPAGKCSSPPTEGGGAAAFTLSCKVTANSALHNLSKGETVAINETEDPLGASGDCASPTSSPPAAEVRSLPQPQNPQAPAGPQAPPQSLPQQLPPPPAPVKTEHGDNPSGVSRSVPKEPTAPAGLPGTVAGLTGSRESSAEGRRETPTPSVDTAASPTQTANGAAEGPGSTPTPSTPQGRSATPNAAPPAGGSNATTTTAAITRSPSAANDAKSNADSTATNTLFVRASPMLLLTAALAAAAG</sequence>
<evidence type="ECO:0008006" key="4">
    <source>
        <dbReference type="Google" id="ProtNLM"/>
    </source>
</evidence>